<organism evidence="1 2">
    <name type="scientific">Kutzneria chonburiensis</name>
    <dbReference type="NCBI Taxonomy" id="1483604"/>
    <lineage>
        <taxon>Bacteria</taxon>
        <taxon>Bacillati</taxon>
        <taxon>Actinomycetota</taxon>
        <taxon>Actinomycetes</taxon>
        <taxon>Pseudonocardiales</taxon>
        <taxon>Pseudonocardiaceae</taxon>
        <taxon>Kutzneria</taxon>
    </lineage>
</organism>
<evidence type="ECO:0000313" key="2">
    <source>
        <dbReference type="Proteomes" id="UP001589810"/>
    </source>
</evidence>
<dbReference type="Proteomes" id="UP001589810">
    <property type="component" value="Unassembled WGS sequence"/>
</dbReference>
<protein>
    <submittedName>
        <fullName evidence="1">Uncharacterized protein</fullName>
    </submittedName>
</protein>
<gene>
    <name evidence="1" type="ORF">ACFFH7_40220</name>
</gene>
<name>A0ABV6N5F1_9PSEU</name>
<proteinExistence type="predicted"/>
<sequence>MVFLLELELIGRAVLGWLSTEEVAVQRRVLHGRRHPGRDVADPEGARV</sequence>
<dbReference type="RefSeq" id="WP_273938358.1">
    <property type="nucleotide sequence ID" value="NZ_CP097263.1"/>
</dbReference>
<dbReference type="EMBL" id="JBHLUD010000015">
    <property type="protein sequence ID" value="MFC0547790.1"/>
    <property type="molecule type" value="Genomic_DNA"/>
</dbReference>
<keyword evidence="2" id="KW-1185">Reference proteome</keyword>
<reference evidence="1 2" key="1">
    <citation type="submission" date="2024-09" db="EMBL/GenBank/DDBJ databases">
        <authorList>
            <person name="Sun Q."/>
            <person name="Mori K."/>
        </authorList>
    </citation>
    <scope>NUCLEOTIDE SEQUENCE [LARGE SCALE GENOMIC DNA]</scope>
    <source>
        <strain evidence="1 2">TBRC 1432</strain>
    </source>
</reference>
<accession>A0ABV6N5F1</accession>
<comment type="caution">
    <text evidence="1">The sequence shown here is derived from an EMBL/GenBank/DDBJ whole genome shotgun (WGS) entry which is preliminary data.</text>
</comment>
<evidence type="ECO:0000313" key="1">
    <source>
        <dbReference type="EMBL" id="MFC0547790.1"/>
    </source>
</evidence>